<reference evidence="1 2" key="1">
    <citation type="journal article" date="2021" name="Int. J. Syst. Evol. Microbiol.">
        <title>Faecalibacter bovis sp. nov., isolated from cow faeces.</title>
        <authorList>
            <person name="Li F."/>
            <person name="Zhao W."/>
            <person name="Hong Q."/>
            <person name="Shao Q."/>
            <person name="Song J."/>
            <person name="Yang S."/>
        </authorList>
    </citation>
    <scope>NUCLEOTIDE SEQUENCE [LARGE SCALE GENOMIC DNA]</scope>
    <source>
        <strain evidence="1 2">ZY171143</strain>
    </source>
</reference>
<evidence type="ECO:0000313" key="2">
    <source>
        <dbReference type="Proteomes" id="UP000672011"/>
    </source>
</evidence>
<keyword evidence="2" id="KW-1185">Reference proteome</keyword>
<evidence type="ECO:0000313" key="1">
    <source>
        <dbReference type="EMBL" id="QTV06164.1"/>
    </source>
</evidence>
<gene>
    <name evidence="1" type="ORF">J9309_02145</name>
</gene>
<dbReference type="Proteomes" id="UP000672011">
    <property type="component" value="Chromosome"/>
</dbReference>
<sequence>MKNFTKAILAALFFVVFLSFTTIIQDDLKIIRYKKANDGYLVIEYLDGKIKKQIKNRQIYVYLLPSNEKAMIDQAISKLDINNVIEEIDSINKPIIGTAYMYLFIKNNDTLRTRFYPEGHTPKQLQRLDYLLNKNRK</sequence>
<organism evidence="1 2">
    <name type="scientific">Faecalibacter bovis</name>
    <dbReference type="NCBI Taxonomy" id="2898187"/>
    <lineage>
        <taxon>Bacteria</taxon>
        <taxon>Pseudomonadati</taxon>
        <taxon>Bacteroidota</taxon>
        <taxon>Flavobacteriia</taxon>
        <taxon>Flavobacteriales</taxon>
        <taxon>Weeksellaceae</taxon>
        <taxon>Faecalibacter</taxon>
    </lineage>
</organism>
<accession>A0ABX7XE29</accession>
<evidence type="ECO:0008006" key="3">
    <source>
        <dbReference type="Google" id="ProtNLM"/>
    </source>
</evidence>
<dbReference type="EMBL" id="CP072842">
    <property type="protein sequence ID" value="QTV06164.1"/>
    <property type="molecule type" value="Genomic_DNA"/>
</dbReference>
<dbReference type="RefSeq" id="WP_230476805.1">
    <property type="nucleotide sequence ID" value="NZ_CP072842.1"/>
</dbReference>
<protein>
    <recommendedName>
        <fullName evidence="3">DUF4358 domain-containing protein</fullName>
    </recommendedName>
</protein>
<proteinExistence type="predicted"/>
<name>A0ABX7XE29_9FLAO</name>
<reference evidence="2" key="2">
    <citation type="submission" date="2021-04" db="EMBL/GenBank/DDBJ databases">
        <title>Taxonomy of Flavobacteriaceae bacterium ZY171143.</title>
        <authorList>
            <person name="Li F."/>
        </authorList>
    </citation>
    <scope>NUCLEOTIDE SEQUENCE [LARGE SCALE GENOMIC DNA]</scope>
    <source>
        <strain evidence="2">ZY171143</strain>
    </source>
</reference>